<feature type="compositionally biased region" description="Low complexity" evidence="1">
    <location>
        <begin position="500"/>
        <end position="517"/>
    </location>
</feature>
<protein>
    <recommendedName>
        <fullName evidence="4">ADP ribosyltransferase domain-containing protein</fullName>
    </recommendedName>
</protein>
<evidence type="ECO:0000313" key="3">
    <source>
        <dbReference type="Proteomes" id="UP001210380"/>
    </source>
</evidence>
<evidence type="ECO:0008006" key="4">
    <source>
        <dbReference type="Google" id="ProtNLM"/>
    </source>
</evidence>
<feature type="region of interest" description="Disordered" evidence="1">
    <location>
        <begin position="35"/>
        <end position="77"/>
    </location>
</feature>
<feature type="region of interest" description="Disordered" evidence="1">
    <location>
        <begin position="247"/>
        <end position="849"/>
    </location>
</feature>
<keyword evidence="3" id="KW-1185">Reference proteome</keyword>
<sequence length="1043" mass="112390">MAAERPPAVPHEHAWNLNAGLHERVNVSDELRQKLGSEPTGIRNTKSGLSMVPPRPAVPGTPRTPLDHWREPNPSIDPKRYTVEVHGSPNGVSFRGQELSAKELAEIIKGAPGYKPGAPVRLLSCNTGADLPDGSPNFAQQLSKELGVEVLAPKTNAWVDNFGNMYASESRAKLDPNGPEGVQATFDELGQWASFHPDGTQAVHDSPYPPGHEPEWVRHGAQAANAEQRGLFDRWSKKNKADDLDEDWATRYPGTHSPPQQQGFPPQQPQHGQPAHLPQEWRLPQGQQAPGGPQPGQFQQCPPQQGQFQQGAPQQGASQSAQFQQGPTQQPGPYQQGAPQPGQPQQGQFQQGQFQQGQFQQGQFQQGASQSAQFQQGPAQQPGPYQQGAPQPGQPQQGQFQPGQFQPGAPQPAQFQQGPAQQPGPYQQGAPQPGQPQPGQFQQGQFQQGQSQQGSYQQQQGAPQPGQAQPRAPQQGQYQPGPAQRGQVQQGAPPASQPLRQQPPAGQSSPAPAQQRPDMPRPAQQPPIPAGNAPHGAQRPPLQQQPAAAPNPPAQSAPDKSRPAAAAPQPPVAQQAPNVPQQTTPLTRLSGQQRTDMSGPGEPPRAPRPAVPPVDVSGPRLDRPSGQHGVPPAGVSDPPKAAGPAQPLDVSGPRKTSTEVESPAPSRSGVGDSAAEHADQPRPPQTADREARADATASRPDQPAESRRNDFDPEPSKSGPGLSVRESWARMDVAPTHTLSHHSGDEIPGASSDNPSKSRSDFDGAAATGEPPVRSRIEDLLGGSDDSPSGPATHAPDLGTHAPDVAPHAPDMHPYDPVADMHAPAAERPDALEAVGDQSPSFRATEADRQAYQERIERRLRGATFEESVAKLRAEYPEMAHLPDVEAVGLRRYVGEDAMSLNHALRSMDKMDLEYLAPEIKVLRSALNQMPDYAGSAAYRNISVDPQDLDALLERYKPGSDVVENAFTSASKDAPLDQFGKVDGKHRVQFVIEEPRYAKDLEFMNPDEREILWPDGNRFEVSKQFFDPESGEWKIHLIDRGRE</sequence>
<dbReference type="Gene3D" id="3.90.176.10">
    <property type="entry name" value="Toxin ADP-ribosyltransferase, Chain A, domain 1"/>
    <property type="match status" value="1"/>
</dbReference>
<organism evidence="2 3">
    <name type="scientific">Saccharopolyspora oryzae</name>
    <dbReference type="NCBI Taxonomy" id="2997343"/>
    <lineage>
        <taxon>Bacteria</taxon>
        <taxon>Bacillati</taxon>
        <taxon>Actinomycetota</taxon>
        <taxon>Actinomycetes</taxon>
        <taxon>Pseudonocardiales</taxon>
        <taxon>Pseudonocardiaceae</taxon>
        <taxon>Saccharopolyspora</taxon>
    </lineage>
</organism>
<comment type="caution">
    <text evidence="2">The sequence shown here is derived from an EMBL/GenBank/DDBJ whole genome shotgun (WGS) entry which is preliminary data.</text>
</comment>
<feature type="compositionally biased region" description="Low complexity" evidence="1">
    <location>
        <begin position="537"/>
        <end position="548"/>
    </location>
</feature>
<feature type="compositionally biased region" description="Low complexity" evidence="1">
    <location>
        <begin position="258"/>
        <end position="487"/>
    </location>
</feature>
<evidence type="ECO:0000256" key="1">
    <source>
        <dbReference type="SAM" id="MobiDB-lite"/>
    </source>
</evidence>
<dbReference type="SUPFAM" id="SSF56399">
    <property type="entry name" value="ADP-ribosylation"/>
    <property type="match status" value="1"/>
</dbReference>
<accession>A0ABT4UTF8</accession>
<feature type="compositionally biased region" description="Low complexity" evidence="1">
    <location>
        <begin position="556"/>
        <end position="582"/>
    </location>
</feature>
<dbReference type="PROSITE" id="PS51996">
    <property type="entry name" value="TR_MART"/>
    <property type="match status" value="1"/>
</dbReference>
<proteinExistence type="predicted"/>
<dbReference type="EMBL" id="JAQGLA010000006">
    <property type="protein sequence ID" value="MDA3624996.1"/>
    <property type="molecule type" value="Genomic_DNA"/>
</dbReference>
<dbReference type="RefSeq" id="WP_270947591.1">
    <property type="nucleotide sequence ID" value="NZ_JAQGLA010000006.1"/>
</dbReference>
<feature type="compositionally biased region" description="Basic and acidic residues" evidence="1">
    <location>
        <begin position="65"/>
        <end position="77"/>
    </location>
</feature>
<gene>
    <name evidence="2" type="ORF">OU415_06095</name>
</gene>
<dbReference type="Proteomes" id="UP001210380">
    <property type="component" value="Unassembled WGS sequence"/>
</dbReference>
<evidence type="ECO:0000313" key="2">
    <source>
        <dbReference type="EMBL" id="MDA3624996.1"/>
    </source>
</evidence>
<reference evidence="2 3" key="1">
    <citation type="submission" date="2022-11" db="EMBL/GenBank/DDBJ databases">
        <title>Draft genome sequence of Saccharopolyspora sp. WRP15-2 isolated from rhizosphere soils of wild rice in Thailand.</title>
        <authorList>
            <person name="Duangmal K."/>
            <person name="Kammanee S."/>
            <person name="Muangham S."/>
        </authorList>
    </citation>
    <scope>NUCLEOTIDE SEQUENCE [LARGE SCALE GENOMIC DNA]</scope>
    <source>
        <strain evidence="2 3">WRP15-2</strain>
    </source>
</reference>
<feature type="compositionally biased region" description="Pro residues" evidence="1">
    <location>
        <begin position="601"/>
        <end position="612"/>
    </location>
</feature>
<feature type="compositionally biased region" description="Basic and acidic residues" evidence="1">
    <location>
        <begin position="702"/>
        <end position="715"/>
    </location>
</feature>
<feature type="compositionally biased region" description="Polar residues" evidence="1">
    <location>
        <begin position="583"/>
        <end position="596"/>
    </location>
</feature>
<name>A0ABT4UTF8_9PSEU</name>